<proteinExistence type="predicted"/>
<dbReference type="AlphaFoldDB" id="A0A859FJI3"/>
<dbReference type="Gene3D" id="3.40.190.10">
    <property type="entry name" value="Periplasmic binding protein-like II"/>
    <property type="match status" value="3"/>
</dbReference>
<keyword evidence="1" id="KW-0732">Signal</keyword>
<dbReference type="Proteomes" id="UP000318138">
    <property type="component" value="Chromosome"/>
</dbReference>
<dbReference type="PANTHER" id="PTHR43649">
    <property type="entry name" value="ARABINOSE-BINDING PROTEIN-RELATED"/>
    <property type="match status" value="1"/>
</dbReference>
<dbReference type="SUPFAM" id="SSF53850">
    <property type="entry name" value="Periplasmic binding protein-like II"/>
    <property type="match status" value="1"/>
</dbReference>
<dbReference type="RefSeq" id="WP_176010932.1">
    <property type="nucleotide sequence ID" value="NZ_CP041372.2"/>
</dbReference>
<dbReference type="Pfam" id="PF01547">
    <property type="entry name" value="SBP_bac_1"/>
    <property type="match status" value="1"/>
</dbReference>
<keyword evidence="3" id="KW-1185">Reference proteome</keyword>
<evidence type="ECO:0000313" key="3">
    <source>
        <dbReference type="Proteomes" id="UP000318138"/>
    </source>
</evidence>
<dbReference type="PANTHER" id="PTHR43649:SF12">
    <property type="entry name" value="DIACETYLCHITOBIOSE BINDING PROTEIN DASA"/>
    <property type="match status" value="1"/>
</dbReference>
<protein>
    <submittedName>
        <fullName evidence="2">Extracellular solute-binding protein</fullName>
    </submittedName>
</protein>
<dbReference type="KEGG" id="psua:FLK61_40925"/>
<reference evidence="3" key="1">
    <citation type="submission" date="2019-07" db="EMBL/GenBank/DDBJ databases">
        <title>Bacillus alkalisoli sp. nov. isolated from saline soil.</title>
        <authorList>
            <person name="Sun J.-Q."/>
            <person name="Xu L."/>
        </authorList>
    </citation>
    <scope>NUCLEOTIDE SEQUENCE [LARGE SCALE GENOMIC DNA]</scope>
    <source>
        <strain evidence="3">M4U3P1</strain>
    </source>
</reference>
<organism evidence="2 3">
    <name type="scientific">Paenalkalicoccus suaedae</name>
    <dbReference type="NCBI Taxonomy" id="2592382"/>
    <lineage>
        <taxon>Bacteria</taxon>
        <taxon>Bacillati</taxon>
        <taxon>Bacillota</taxon>
        <taxon>Bacilli</taxon>
        <taxon>Bacillales</taxon>
        <taxon>Bacillaceae</taxon>
        <taxon>Paenalkalicoccus</taxon>
    </lineage>
</organism>
<dbReference type="EMBL" id="CP041372">
    <property type="protein sequence ID" value="QKS72965.1"/>
    <property type="molecule type" value="Genomic_DNA"/>
</dbReference>
<name>A0A859FJI3_9BACI</name>
<dbReference type="CDD" id="cd13580">
    <property type="entry name" value="PBP2_AlgQ_like_1"/>
    <property type="match status" value="1"/>
</dbReference>
<sequence>MKGNKLVLSAISMSALVMLAACGNDESEAQEDGVVTMTTARTLGDDTVFRSGEDVNNNPVVNWARDDLGLNIDTIWTVPNDEQYNTRLRLSMSSGESLPDVFLVSDGQLKADLIESGMVQPIEDAIEEHASDRLKEIFDQFPEAFYPSTNEDGVRYGIPRLSGGNGSDPLLWVRQDWLDNLGLEIPETLEEMEEVMDAFVNQDPNNSGADDTIGVSLATMNGMATWLADSSWIFGAYGDFLPGHWSPDASGELVYGTVQPSIKDGLETLNDWFESGYLDPEVGILDEENAIEQFVAGNAGFLSAPPWGDGWPIGDVVENDPDAVVVPMALPSGEGGQTGRRGEGLITGSFLFNSEFEHIDRYFEYLDEIYGFTLGESDYFADGMFEGYDFIYDENGEVVYDYDAIEAEAGEQRVDPGRYMITRNVPTIPFMLYDLASEFHETDREPENAYEYGIASNNASYLEAAHIVKEQDEHRIENMFTGAPTATMSDRSEHLDRLEQEMIVDIIYGNRPLDYFDEFVEQWRSSGGDQITEEVNAWYDEVTSGN</sequence>
<evidence type="ECO:0000256" key="1">
    <source>
        <dbReference type="SAM" id="SignalP"/>
    </source>
</evidence>
<evidence type="ECO:0000313" key="2">
    <source>
        <dbReference type="EMBL" id="QKS72965.1"/>
    </source>
</evidence>
<dbReference type="InterPro" id="IPR006059">
    <property type="entry name" value="SBP"/>
</dbReference>
<gene>
    <name evidence="2" type="ORF">FLK61_40925</name>
</gene>
<feature type="signal peptide" evidence="1">
    <location>
        <begin position="1"/>
        <end position="20"/>
    </location>
</feature>
<dbReference type="InterPro" id="IPR050490">
    <property type="entry name" value="Bact_solute-bd_prot1"/>
</dbReference>
<dbReference type="PROSITE" id="PS51257">
    <property type="entry name" value="PROKAR_LIPOPROTEIN"/>
    <property type="match status" value="1"/>
</dbReference>
<feature type="chain" id="PRO_5038744498" evidence="1">
    <location>
        <begin position="21"/>
        <end position="546"/>
    </location>
</feature>
<accession>A0A859FJI3</accession>